<dbReference type="EMBL" id="BDSP01000137">
    <property type="protein sequence ID" value="GAX19665.1"/>
    <property type="molecule type" value="Genomic_DNA"/>
</dbReference>
<dbReference type="PROSITE" id="PS50011">
    <property type="entry name" value="PROTEIN_KINASE_DOM"/>
    <property type="match status" value="1"/>
</dbReference>
<dbReference type="InterPro" id="IPR011009">
    <property type="entry name" value="Kinase-like_dom_sf"/>
</dbReference>
<dbReference type="SMART" id="SM00220">
    <property type="entry name" value="S_TKc"/>
    <property type="match status" value="1"/>
</dbReference>
<evidence type="ECO:0000313" key="3">
    <source>
        <dbReference type="Proteomes" id="UP000198406"/>
    </source>
</evidence>
<dbReference type="GO" id="GO:0004674">
    <property type="term" value="F:protein serine/threonine kinase activity"/>
    <property type="evidence" value="ECO:0007669"/>
    <property type="project" value="TreeGrafter"/>
</dbReference>
<dbReference type="PANTHER" id="PTHR44329:SF214">
    <property type="entry name" value="PROTEIN KINASE DOMAIN-CONTAINING PROTEIN"/>
    <property type="match status" value="1"/>
</dbReference>
<dbReference type="InterPro" id="IPR051681">
    <property type="entry name" value="Ser/Thr_Kinases-Pseudokinases"/>
</dbReference>
<dbReference type="PANTHER" id="PTHR44329">
    <property type="entry name" value="SERINE/THREONINE-PROTEIN KINASE TNNI3K-RELATED"/>
    <property type="match status" value="1"/>
</dbReference>
<evidence type="ECO:0000313" key="2">
    <source>
        <dbReference type="EMBL" id="GAX19665.1"/>
    </source>
</evidence>
<dbReference type="GO" id="GO:0005524">
    <property type="term" value="F:ATP binding"/>
    <property type="evidence" value="ECO:0007669"/>
    <property type="project" value="InterPro"/>
</dbReference>
<dbReference type="AlphaFoldDB" id="A0A1Z5K047"/>
<dbReference type="InterPro" id="IPR000719">
    <property type="entry name" value="Prot_kinase_dom"/>
</dbReference>
<dbReference type="InParanoid" id="A0A1Z5K047"/>
<proteinExistence type="predicted"/>
<dbReference type="SUPFAM" id="SSF56112">
    <property type="entry name" value="Protein kinase-like (PK-like)"/>
    <property type="match status" value="1"/>
</dbReference>
<name>A0A1Z5K047_FISSO</name>
<feature type="domain" description="Protein kinase" evidence="1">
    <location>
        <begin position="94"/>
        <end position="371"/>
    </location>
</feature>
<accession>A0A1Z5K047</accession>
<gene>
    <name evidence="2" type="ORF">FisN_19Hu249</name>
</gene>
<comment type="caution">
    <text evidence="2">The sequence shown here is derived from an EMBL/GenBank/DDBJ whole genome shotgun (WGS) entry which is preliminary data.</text>
</comment>
<dbReference type="Pfam" id="PF00069">
    <property type="entry name" value="Pkinase"/>
    <property type="match status" value="1"/>
</dbReference>
<dbReference type="Gene3D" id="1.10.510.10">
    <property type="entry name" value="Transferase(Phosphotransferase) domain 1"/>
    <property type="match status" value="1"/>
</dbReference>
<organism evidence="2 3">
    <name type="scientific">Fistulifera solaris</name>
    <name type="common">Oleaginous diatom</name>
    <dbReference type="NCBI Taxonomy" id="1519565"/>
    <lineage>
        <taxon>Eukaryota</taxon>
        <taxon>Sar</taxon>
        <taxon>Stramenopiles</taxon>
        <taxon>Ochrophyta</taxon>
        <taxon>Bacillariophyta</taxon>
        <taxon>Bacillariophyceae</taxon>
        <taxon>Bacillariophycidae</taxon>
        <taxon>Naviculales</taxon>
        <taxon>Naviculaceae</taxon>
        <taxon>Fistulifera</taxon>
    </lineage>
</organism>
<protein>
    <recommendedName>
        <fullName evidence="1">Protein kinase domain-containing protein</fullName>
    </recommendedName>
</protein>
<dbReference type="Proteomes" id="UP000198406">
    <property type="component" value="Unassembled WGS sequence"/>
</dbReference>
<sequence>MYQWMRRSSSKRTNERYNIVFYEPGNNFTEILIRDDYATWRKAFMKSIDDPDLEEEYDPDEDVRVRCRRTNWARTVHSTCHVFHEIAFHEALFEQQIEHLGTGTYRDAWWFRPANVVYKTSILADPELQFDAKRFTQILTDANIMEALTASNRITDIYGYCGSSVMTESLEDTVLSDLLGGDSKDPDDESFDKTVCQNSLTLDEKLDMAIQFSEALAELQGYVGGAMMHGDFHSPQWFRSGKDMKLNDFNKGHIFTWDGNDYCLTERCYDGSYRAPEDLRCEDGNEASDTYSLGNNFYMLLTGMWPHYEYQGERKDLYKMVGKGLKRPYIDPSFYNRSTVEDTLILLMKACWEQDFMKRISVFDVLKELYRVRDQGGLSQS</sequence>
<keyword evidence="3" id="KW-1185">Reference proteome</keyword>
<dbReference type="OrthoDB" id="544350at2759"/>
<evidence type="ECO:0000259" key="1">
    <source>
        <dbReference type="PROSITE" id="PS50011"/>
    </source>
</evidence>
<reference evidence="2 3" key="1">
    <citation type="journal article" date="2015" name="Plant Cell">
        <title>Oil accumulation by the oleaginous diatom Fistulifera solaris as revealed by the genome and transcriptome.</title>
        <authorList>
            <person name="Tanaka T."/>
            <person name="Maeda Y."/>
            <person name="Veluchamy A."/>
            <person name="Tanaka M."/>
            <person name="Abida H."/>
            <person name="Marechal E."/>
            <person name="Bowler C."/>
            <person name="Muto M."/>
            <person name="Sunaga Y."/>
            <person name="Tanaka M."/>
            <person name="Yoshino T."/>
            <person name="Taniguchi T."/>
            <person name="Fukuda Y."/>
            <person name="Nemoto M."/>
            <person name="Matsumoto M."/>
            <person name="Wong P.S."/>
            <person name="Aburatani S."/>
            <person name="Fujibuchi W."/>
        </authorList>
    </citation>
    <scope>NUCLEOTIDE SEQUENCE [LARGE SCALE GENOMIC DNA]</scope>
    <source>
        <strain evidence="2 3">JPCC DA0580</strain>
    </source>
</reference>